<evidence type="ECO:0000256" key="2">
    <source>
        <dbReference type="ARBA" id="ARBA00022490"/>
    </source>
</evidence>
<dbReference type="PANTHER" id="PTHR43420:SF44">
    <property type="entry name" value="ACETYLTRANSFERASE YPEA"/>
    <property type="match status" value="1"/>
</dbReference>
<dbReference type="EMBL" id="DWWS01000025">
    <property type="protein sequence ID" value="HJC23523.1"/>
    <property type="molecule type" value="Genomic_DNA"/>
</dbReference>
<proteinExistence type="inferred from homology"/>
<dbReference type="PANTHER" id="PTHR43420">
    <property type="entry name" value="ACETYLTRANSFERASE"/>
    <property type="match status" value="1"/>
</dbReference>
<evidence type="ECO:0000259" key="5">
    <source>
        <dbReference type="PROSITE" id="PS51186"/>
    </source>
</evidence>
<dbReference type="Proteomes" id="UP000823891">
    <property type="component" value="Unassembled WGS sequence"/>
</dbReference>
<evidence type="ECO:0000256" key="4">
    <source>
        <dbReference type="ARBA" id="ARBA00023315"/>
    </source>
</evidence>
<dbReference type="PROSITE" id="PS51186">
    <property type="entry name" value="GNAT"/>
    <property type="match status" value="1"/>
</dbReference>
<dbReference type="CDD" id="cd04301">
    <property type="entry name" value="NAT_SF"/>
    <property type="match status" value="1"/>
</dbReference>
<dbReference type="NCBIfam" id="TIGR01575">
    <property type="entry name" value="rimI"/>
    <property type="match status" value="1"/>
</dbReference>
<name>A0A9D2NE83_9FIRM</name>
<sequence>MWICELSEAQRDQGFASNQADAQDQAAALDQANEPNQAAALNPAAVLDQAAALERDCFGSQAWSRQALADAARDKNALYLALMENGLKAGASPDGVLVGYCGVWLSFEEGEIMNVAVRKDFRRKGYAGKLLKELLARASQRGVSRFILEVREGNLPARRLYESLGFQEAGIRKNFYSDPKENALILVKGI</sequence>
<protein>
    <submittedName>
        <fullName evidence="6">Ribosomal protein S18-alanine N-acetyltransferase</fullName>
    </submittedName>
</protein>
<gene>
    <name evidence="6" type="primary">rimI</name>
    <name evidence="6" type="ORF">H9761_07450</name>
</gene>
<dbReference type="AlphaFoldDB" id="A0A9D2NE83"/>
<evidence type="ECO:0000313" key="6">
    <source>
        <dbReference type="EMBL" id="HJC23523.1"/>
    </source>
</evidence>
<keyword evidence="4" id="KW-0012">Acyltransferase</keyword>
<keyword evidence="2" id="KW-0963">Cytoplasm</keyword>
<keyword evidence="3" id="KW-0808">Transferase</keyword>
<keyword evidence="6" id="KW-0687">Ribonucleoprotein</keyword>
<accession>A0A9D2NE83</accession>
<dbReference type="GO" id="GO:0008080">
    <property type="term" value="F:N-acetyltransferase activity"/>
    <property type="evidence" value="ECO:0007669"/>
    <property type="project" value="InterPro"/>
</dbReference>
<feature type="domain" description="N-acetyltransferase" evidence="5">
    <location>
        <begin position="36"/>
        <end position="190"/>
    </location>
</feature>
<comment type="similarity">
    <text evidence="1">Belongs to the acetyltransferase family. RimI subfamily.</text>
</comment>
<comment type="caution">
    <text evidence="6">The sequence shown here is derived from an EMBL/GenBank/DDBJ whole genome shotgun (WGS) entry which is preliminary data.</text>
</comment>
<organism evidence="6 7">
    <name type="scientific">Candidatus Eisenbergiella merdavium</name>
    <dbReference type="NCBI Taxonomy" id="2838551"/>
    <lineage>
        <taxon>Bacteria</taxon>
        <taxon>Bacillati</taxon>
        <taxon>Bacillota</taxon>
        <taxon>Clostridia</taxon>
        <taxon>Lachnospirales</taxon>
        <taxon>Lachnospiraceae</taxon>
        <taxon>Eisenbergiella</taxon>
    </lineage>
</organism>
<reference evidence="6" key="2">
    <citation type="submission" date="2021-04" db="EMBL/GenBank/DDBJ databases">
        <authorList>
            <person name="Gilroy R."/>
        </authorList>
    </citation>
    <scope>NUCLEOTIDE SEQUENCE</scope>
    <source>
        <strain evidence="6">USAMLcec2-132</strain>
    </source>
</reference>
<dbReference type="GO" id="GO:0005840">
    <property type="term" value="C:ribosome"/>
    <property type="evidence" value="ECO:0007669"/>
    <property type="project" value="UniProtKB-KW"/>
</dbReference>
<reference evidence="6" key="1">
    <citation type="journal article" date="2021" name="PeerJ">
        <title>Extensive microbial diversity within the chicken gut microbiome revealed by metagenomics and culture.</title>
        <authorList>
            <person name="Gilroy R."/>
            <person name="Ravi A."/>
            <person name="Getino M."/>
            <person name="Pursley I."/>
            <person name="Horton D.L."/>
            <person name="Alikhan N.F."/>
            <person name="Baker D."/>
            <person name="Gharbi K."/>
            <person name="Hall N."/>
            <person name="Watson M."/>
            <person name="Adriaenssens E.M."/>
            <person name="Foster-Nyarko E."/>
            <person name="Jarju S."/>
            <person name="Secka A."/>
            <person name="Antonio M."/>
            <person name="Oren A."/>
            <person name="Chaudhuri R.R."/>
            <person name="La Ragione R."/>
            <person name="Hildebrand F."/>
            <person name="Pallen M.J."/>
        </authorList>
    </citation>
    <scope>NUCLEOTIDE SEQUENCE</scope>
    <source>
        <strain evidence="6">USAMLcec2-132</strain>
    </source>
</reference>
<dbReference type="InterPro" id="IPR016181">
    <property type="entry name" value="Acyl_CoA_acyltransferase"/>
</dbReference>
<dbReference type="InterPro" id="IPR000182">
    <property type="entry name" value="GNAT_dom"/>
</dbReference>
<dbReference type="InterPro" id="IPR006464">
    <property type="entry name" value="AcTrfase_RimI/Ard1"/>
</dbReference>
<dbReference type="SUPFAM" id="SSF55729">
    <property type="entry name" value="Acyl-CoA N-acyltransferases (Nat)"/>
    <property type="match status" value="1"/>
</dbReference>
<keyword evidence="6" id="KW-0689">Ribosomal protein</keyword>
<evidence type="ECO:0000256" key="1">
    <source>
        <dbReference type="ARBA" id="ARBA00005395"/>
    </source>
</evidence>
<dbReference type="Gene3D" id="3.40.630.30">
    <property type="match status" value="1"/>
</dbReference>
<evidence type="ECO:0000256" key="3">
    <source>
        <dbReference type="ARBA" id="ARBA00022679"/>
    </source>
</evidence>
<dbReference type="InterPro" id="IPR050680">
    <property type="entry name" value="YpeA/RimI_acetyltransf"/>
</dbReference>
<evidence type="ECO:0000313" key="7">
    <source>
        <dbReference type="Proteomes" id="UP000823891"/>
    </source>
</evidence>
<dbReference type="Pfam" id="PF00583">
    <property type="entry name" value="Acetyltransf_1"/>
    <property type="match status" value="1"/>
</dbReference>